<feature type="region of interest" description="Disordered" evidence="1">
    <location>
        <begin position="1369"/>
        <end position="1407"/>
    </location>
</feature>
<feature type="region of interest" description="Disordered" evidence="1">
    <location>
        <begin position="192"/>
        <end position="237"/>
    </location>
</feature>
<feature type="region of interest" description="Disordered" evidence="1">
    <location>
        <begin position="1012"/>
        <end position="1034"/>
    </location>
</feature>
<keyword evidence="4" id="KW-1185">Reference proteome</keyword>
<gene>
    <name evidence="3" type="ORF">TCAL_00501</name>
</gene>
<evidence type="ECO:0000313" key="4">
    <source>
        <dbReference type="Proteomes" id="UP000318571"/>
    </source>
</evidence>
<accession>A0A553PD96</accession>
<dbReference type="Proteomes" id="UP000318571">
    <property type="component" value="Chromosome 2"/>
</dbReference>
<comment type="caution">
    <text evidence="3">The sequence shown here is derived from an EMBL/GenBank/DDBJ whole genome shotgun (WGS) entry which is preliminary data.</text>
</comment>
<proteinExistence type="predicted"/>
<evidence type="ECO:0000259" key="2">
    <source>
        <dbReference type="PROSITE" id="PS00028"/>
    </source>
</evidence>
<feature type="region of interest" description="Disordered" evidence="1">
    <location>
        <begin position="735"/>
        <end position="761"/>
    </location>
</feature>
<feature type="compositionally biased region" description="Polar residues" evidence="1">
    <location>
        <begin position="1448"/>
        <end position="1457"/>
    </location>
</feature>
<dbReference type="PROSITE" id="PS00028">
    <property type="entry name" value="ZINC_FINGER_C2H2_1"/>
    <property type="match status" value="1"/>
</dbReference>
<evidence type="ECO:0000313" key="3">
    <source>
        <dbReference type="EMBL" id="TRY75651.1"/>
    </source>
</evidence>
<dbReference type="OrthoDB" id="6380947at2759"/>
<feature type="compositionally biased region" description="Acidic residues" evidence="1">
    <location>
        <begin position="209"/>
        <end position="220"/>
    </location>
</feature>
<feature type="region of interest" description="Disordered" evidence="1">
    <location>
        <begin position="578"/>
        <end position="609"/>
    </location>
</feature>
<sequence length="2346" mass="266320">MERPQPDPSVPGMGGDSFEWTPEAYEELRLCRNRAYAKSNNKRRQHLPASLSAFLQKEWTASHPGGVKLTGRFLLNAYVQHFEAPMREKKRHLFGGRKRVPPGVNHPKGNKAVQPAIATAQGSDALEDNNGDKQWSDSMLKALVACSQRAELVVGEPNSSDFSTALLDEWKKIYPESTFTARNLKSRLMIYNQTRAELPPPAKRTRSDDGEEAEETEEAGDQGSTQSEEIQSSVSLDSELQSTTLADVEDEFAPSKSPAANSDPEASKVCQKHVLHMFKDPDDSIACILTEQMLQIRNDLRSSFPGCDLFYPKKPKGFSGLMLKTWRSHYPNSDENIKSVTVKFLKYDTAAFATRKFAEPFKDSVWTDEMLQDIKKSRDYAEQKCGAGATSHMITRHWKKAWKAIYPKLDLDWKSIVHQYQTHYGGGYSMQTENSNSSRVGGVNGDKTSFLEDPDEKVKGFRHWTSKTKQDLLETKRRVMEEYPDLEPGCSEFNRLLLQQFTKVHPKCMESTRSIFSKVQSIEKEEANNVQFPIADSNSHQVQFYSRNGSTSLSPTNGAEAYPSALFSDRLSESTFENDADLKISPNGKGWKGSGERTGSNDKENEMDSQSNARLVANEGMDLDYEDQGRPEDQAVAGKLDSAPGIEGFEGWTLRMIRDFIACMDTARRKYAILKENDQDGSIKLVPLLLEEWKRIHKDSVESVASFLVKIKHLKLQKDVIKKHLGQSGLLPKVDGLTSPPAPASKATTTKPVPTQGVRSQSDEAFKWHKSMIRDVILSRKRALQLKNEGVASGRKVSFHLLWSSEFKRIYPNSTFTSNNLSVHFWSWRKQQQRLGKGDPLYDESLSLSDLSRPMSLSAASKIPLPSYWSAFDLSELLEIGRDVQERMRSSSTSKVVKSRGFPALLHSEWSRSRSNSHSESPKSLHQIFQNLVRRGGKIPKDEIAKAVAKTKWKIKYQKMLRQCIQVMNPESTDFVSSVIGHWRAAFPSAQVTDEDLFQRVKDICPQISSEIPSRQISRSSSADQNLHGTGDQVRAPNARGQMCWNKQTIRDLFLAHQVGLERRRHLLQTMAKKDVPHLSSLVLDEFLKLHPYCKLSPAILMAKCYCWKNAVNKGTLDVLLDDSMCALKYLESRPAELDACPAEIANLERLEARSSDISYRTWTKQMIESMLQARKKALLLKKDSAPVKKSASLLDIWYDEFKKLHPESNCTKRNLWRKYKWYLKKVNNSGSDLGSSIELANQHSMESHQTYQNIHIRKDVTIHIKTLMEEARIFLPPKLPKEAELKRAGFYKYTTATSVPGTSFPPGASVAIPVSSLAGKSAPSSPLILPPGAIFLPTSVGQLQGHSQVFINGKGRTGGNLLKIQAAEMQPASEGSSPPVQEKEALGAPQGECAEKSEVQEGKKDTIKLPGGATLVAVTDRNVEALLKPKPIEKPNVTITIGEKKLQGSSNESSPAHSPGPASTTVITTSGGGIKTSKTAITRQPIILPINVPKFTVPGAPISSTGFAQLSPIKIHATGQNNATLKQPLTFVSLSQANGVLPNLNQKAIITPIRVKTRLEEIGLSEAQFHGLLSIYDKARQEYIETLKRGYLAFFPYILGNLWRRKYPQQPVPGRKLTTVVDMYIDERSKNDAVTPEYLTKNPCQFRMSEQVLRQVLALYDECQKDLEEDEELERKKNEAEPGASGMDEAMIYAELCQRWPLRYPEMKLTNKQLVSIHQLLTHNPQRAEATPETAFTLADIWRMIEKYDSGDSLIYEEESARIDEEAMPEVESGTIYDPETLSMDQIQEWLIETQGVQSKLEVKRVESRRPRFVTKNVRLYWTKARILDLGMCRLRAIHQFRRFNRQQRHRTSILKLMISEWKRMYPKCTLKASQIAAKCAAELRAFKRAEKQDLDQVVQQWTQQCAEFSKNEDQNEVIEAGMNDGLLDDGLEEDGFFCDINGKPSNINRVASLRLVGNSSRNFHYDEDVLDYIREVQSLSKGNQAITWTPEVICDLMKARARARKRMRKLDKEVGENNTDMKRPKVDDMFLEEWQKLRPELDHFSIWTLWAYSRKYDNLKKQLISDHQQGYFKGSADSANGPKYKAVYFNDSLIPKFDLDIVECLDTLSDRVKDLLRTRQFAKIQDELEGSKYSLSYLWEEQWRVLYPKSRETGYELQRQLYFWESFEENLELLKPALIKMERDNSDDFESRFNATAVKNDLPPIPPRTSVYPELSKDAFNVVCRSRIPPKSNSRLPPEECLLYCHRDLFTEKRDHLDLPAIEVTAMETDDPNTEEFVVINTPKLKKEKTPVHVLRDIKDPLKCPTCDTKYNNVNNALYHIPLHQDIRRYQEKTPTTTPTLHHH</sequence>
<feature type="region of interest" description="Disordered" evidence="1">
    <location>
        <begin position="1445"/>
        <end position="1472"/>
    </location>
</feature>
<feature type="compositionally biased region" description="Polar residues" evidence="1">
    <location>
        <begin position="222"/>
        <end position="237"/>
    </location>
</feature>
<dbReference type="EMBL" id="VCGU01000005">
    <property type="protein sequence ID" value="TRY75651.1"/>
    <property type="molecule type" value="Genomic_DNA"/>
</dbReference>
<feature type="compositionally biased region" description="Basic and acidic residues" evidence="1">
    <location>
        <begin position="1394"/>
        <end position="1407"/>
    </location>
</feature>
<reference evidence="3 4" key="1">
    <citation type="journal article" date="2018" name="Nat. Ecol. Evol.">
        <title>Genomic signatures of mitonuclear coevolution across populations of Tigriopus californicus.</title>
        <authorList>
            <person name="Barreto F.S."/>
            <person name="Watson E.T."/>
            <person name="Lima T.G."/>
            <person name="Willett C.S."/>
            <person name="Edmands S."/>
            <person name="Li W."/>
            <person name="Burton R.S."/>
        </authorList>
    </citation>
    <scope>NUCLEOTIDE SEQUENCE [LARGE SCALE GENOMIC DNA]</scope>
    <source>
        <strain evidence="3 4">San Diego</strain>
    </source>
</reference>
<feature type="compositionally biased region" description="Polar residues" evidence="1">
    <location>
        <begin position="746"/>
        <end position="760"/>
    </location>
</feature>
<dbReference type="InterPro" id="IPR013087">
    <property type="entry name" value="Znf_C2H2_type"/>
</dbReference>
<feature type="domain" description="C2H2-type" evidence="2">
    <location>
        <begin position="2306"/>
        <end position="2326"/>
    </location>
</feature>
<feature type="region of interest" description="Disordered" evidence="1">
    <location>
        <begin position="431"/>
        <end position="451"/>
    </location>
</feature>
<feature type="compositionally biased region" description="Polar residues" evidence="1">
    <location>
        <begin position="1012"/>
        <end position="1028"/>
    </location>
</feature>
<organism evidence="3 4">
    <name type="scientific">Tigriopus californicus</name>
    <name type="common">Marine copepod</name>
    <dbReference type="NCBI Taxonomy" id="6832"/>
    <lineage>
        <taxon>Eukaryota</taxon>
        <taxon>Metazoa</taxon>
        <taxon>Ecdysozoa</taxon>
        <taxon>Arthropoda</taxon>
        <taxon>Crustacea</taxon>
        <taxon>Multicrustacea</taxon>
        <taxon>Hexanauplia</taxon>
        <taxon>Copepoda</taxon>
        <taxon>Harpacticoida</taxon>
        <taxon>Harpacticidae</taxon>
        <taxon>Tigriopus</taxon>
    </lineage>
</organism>
<name>A0A553PD96_TIGCA</name>
<dbReference type="OMA" id="CMESTRS"/>
<evidence type="ECO:0000256" key="1">
    <source>
        <dbReference type="SAM" id="MobiDB-lite"/>
    </source>
</evidence>
<protein>
    <recommendedName>
        <fullName evidence="2">C2H2-type domain-containing protein</fullName>
    </recommendedName>
</protein>